<dbReference type="PROSITE" id="PS50106">
    <property type="entry name" value="PDZ"/>
    <property type="match status" value="1"/>
</dbReference>
<keyword evidence="2" id="KW-0472">Membrane</keyword>
<keyword evidence="5" id="KW-1185">Reference proteome</keyword>
<dbReference type="EMBL" id="CAXAMN010024973">
    <property type="protein sequence ID" value="CAK9091475.1"/>
    <property type="molecule type" value="Genomic_DNA"/>
</dbReference>
<dbReference type="InterPro" id="IPR011641">
    <property type="entry name" value="Tyr-kin_ephrin_A/B_rcpt-like"/>
</dbReference>
<evidence type="ECO:0000313" key="5">
    <source>
        <dbReference type="Proteomes" id="UP001642484"/>
    </source>
</evidence>
<dbReference type="Gene3D" id="2.10.50.10">
    <property type="entry name" value="Tumor Necrosis Factor Receptor, subunit A, domain 2"/>
    <property type="match status" value="1"/>
</dbReference>
<feature type="domain" description="PDZ" evidence="3">
    <location>
        <begin position="2805"/>
        <end position="2879"/>
    </location>
</feature>
<dbReference type="SUPFAM" id="SSF50156">
    <property type="entry name" value="PDZ domain-like"/>
    <property type="match status" value="1"/>
</dbReference>
<gene>
    <name evidence="4" type="ORF">CCMP2556_LOCUS43856</name>
</gene>
<feature type="transmembrane region" description="Helical" evidence="2">
    <location>
        <begin position="3017"/>
        <end position="3036"/>
    </location>
</feature>
<evidence type="ECO:0000313" key="4">
    <source>
        <dbReference type="EMBL" id="CAK9091475.1"/>
    </source>
</evidence>
<comment type="caution">
    <text evidence="4">The sequence shown here is derived from an EMBL/GenBank/DDBJ whole genome shotgun (WGS) entry which is preliminary data.</text>
</comment>
<feature type="transmembrane region" description="Helical" evidence="2">
    <location>
        <begin position="3072"/>
        <end position="3101"/>
    </location>
</feature>
<evidence type="ECO:0000259" key="3">
    <source>
        <dbReference type="PROSITE" id="PS50106"/>
    </source>
</evidence>
<keyword evidence="2" id="KW-1133">Transmembrane helix</keyword>
<feature type="coiled-coil region" evidence="1">
    <location>
        <begin position="3181"/>
        <end position="3208"/>
    </location>
</feature>
<protein>
    <recommendedName>
        <fullName evidence="3">PDZ domain-containing protein</fullName>
    </recommendedName>
</protein>
<keyword evidence="1" id="KW-0175">Coiled coil</keyword>
<feature type="transmembrane region" description="Helical" evidence="2">
    <location>
        <begin position="3231"/>
        <end position="3253"/>
    </location>
</feature>
<dbReference type="Gene3D" id="2.60.40.10">
    <property type="entry name" value="Immunoglobulins"/>
    <property type="match status" value="2"/>
</dbReference>
<keyword evidence="2" id="KW-0812">Transmembrane</keyword>
<accession>A0ABP0QUE1</accession>
<dbReference type="Gene3D" id="2.60.120.260">
    <property type="entry name" value="Galactose-binding domain-like"/>
    <property type="match status" value="1"/>
</dbReference>
<dbReference type="SMART" id="SM01411">
    <property type="entry name" value="Ephrin_rec_like"/>
    <property type="match status" value="1"/>
</dbReference>
<feature type="transmembrane region" description="Helical" evidence="2">
    <location>
        <begin position="2973"/>
        <end position="2996"/>
    </location>
</feature>
<name>A0ABP0QUE1_9DINO</name>
<dbReference type="InterPro" id="IPR036034">
    <property type="entry name" value="PDZ_sf"/>
</dbReference>
<evidence type="ECO:0000256" key="1">
    <source>
        <dbReference type="SAM" id="Coils"/>
    </source>
</evidence>
<dbReference type="Pfam" id="PF07699">
    <property type="entry name" value="Ephrin_rec_like"/>
    <property type="match status" value="1"/>
</dbReference>
<dbReference type="InterPro" id="IPR001478">
    <property type="entry name" value="PDZ"/>
</dbReference>
<sequence>MPMSFSAYTMMACEWTSVDNVEGADFKIYPTLTDALDDSNAWTSYAYGGSGIGFPATSGPTSASSDQYSSIAVDKCTTSSTGKSGNFYIYDYASSVVPGTCTRSVGTLGSGAECEHSGTSDSEARLGFLMFTKETRESRWSSQATGFAENFACVRFTGIEWQYLEGATWTQFVPLPTDVLLARIEFDNSSITDLKGEDEEFFTVKKGYVDGDLEFSSSSLASGIVEIVGTSFVARCGEDLWCRNGSRPEDVTGTLYCCDASCETCGGEDCGSDEANNICCLDTLLNAGRICRDHDDVSCLIPEASVLCGGNLQLNNFASAEAMAAAGWTINTSDANVWLADGYIGYRGSPSAGIALTLSGYGTLDLTFGNDNTSSSDTVEAFLNAVSEATATNSESPKTVAIDFTHGSNLEIKANGDAVIGVRGLAFKCMMQQALRRVVIKEGESDAPGEYTSWPAEACYHEYELAGTWSGSVNLSSSSVSTASEGLFTVQYACSKDSVETTRSMIVEVRHPIKLEGLTNMILRQSDGSFSEPGVSCIDRDLKPLSVSSSPASLQLDEVGEFSITYSCVDSKGRTSTMVRYVQVSPAIELRGDAVVVLEKDSTWNDPGAQCVDTNGGLIIYTASPDLNMSTAAETTVTYSCTDSNGTVWTTSRTGHDWAASVCFIQPPSSLHFLNVLGEEFNDPGVCCKDDHNQVLPFREVLNEADSSRTGTQSLFYSCSSLGESESAVRKITVNNVPKVFLTGSSETLALLDVTYSDDGAVCTDVEDGLITAWGANGLGSAQQLSILRVGYSGTVLDGVVENIFDGDVASSEELACESCVEVDSSSYIWLDLGSGKVVHSISLTASVTGASLKVGPQANKGPECKASVTESSLGSVSTIECDAPLAGRFVTFGGSSTSMKVCEISISGTVGPAAASRINITGSPSGCSGVDSSSFELAGQDEAGLGVLYSTQQAGSSGELRTDLGTGPTLQTELVAGYIQGTPDSERWILRNASGSEQAWAMGGESFPPLESSQWTVTSGEACTSLTFGVDPADSCSWLFGPSSEDGKYGCGDGSECDTEGCCSLSGGLARCPPDLPRMCVAQTCGGDYCCKTDCTSFDGNRVCQQNALSNSTGSGTLSRMEVVTSVLSDVAAIYKVTYTCYDSMGSHASVTRTVEVGCEEPNPGGTYGGNRVQCSTVNKTLEDVGTYEVCETSCLAASSSECVAYQYFDNKTCQFLTLCTGRYYMLANATDRQVAYCRRVDTVPTVSIEDGETTFLVGASSISVPDASCSDSEDGGTIKAPVVDSSAVNLAVPNNYQVIYTCTDSAGQSSSETLTVTVKDNCAVPDVTNKNTSTGYCLEGSTLAHGETCTSSCKAGFEARHSTHTCTTESDTDFDSFLDPTDYICDVLPCEEPVVANSAVDDGRFACAESNADGKVLNGSDCTPQCASGYVPRVEGVGSYATLYCNESFFLPETFICELPAAAPLSIYAPSRPKPEGAVDKMLQFASGSPNDCDFAGFEIEGKEVVDGVDGDYQDMIGCEDSLFITSRDTVECTATNLTEGGTYYFRVREVCTDGNMNSSWTESEGMTLRFVDPPAILLKIPEEDQYASVSQVLLAVQVDVYTTSDTSLAFVVYRTNVRVGGEEWCPTTTWRVASDEIIDGSPSGTSTVGLIQERILIANFPDVDEFGGDFMKPGCQYIISCEEGLFITEDTPAKVNPEFKWNFSYIDPSPVRKVLQKIDASEELTDDGVSVTFIVQYDLASQINCTVMPVSPDEPPLLATGRIDTGQFRSVIYASDETRTLGEYTVYDEANLEFTVTGLVPSKSYNLNCAGWKLSKSWVPVVCANYPSDCQNFSFTTMDDTRADLTSVNIFKAITCPDGTQVTLSSETQTYEQIKSGIVILLSTYERSCGTELEAGALANATVNFSVSPLSSYASMNFTNESQQDNHFFSYEVQDDTAILYKYMNITVCPHAHYYSDDGADCQNYVVSVAFTDTKLEILKITVKDSITGDEKADGAGAGSDVEASNGDIVVFDMAKDPVTVLTDITVSLGGANYFPQTVEADGGIGDIVGTITCTIEGQGLSLPVKMTMSGTEFDMEYKISFKTPTVTIATKSFSLTEADSTRSLSVALDNIPTSAQVAPEDFIRLSVRKVGTEQATPGFCEQQTFGDGWATLSCLLTLTPLSADSLVVEMEIKNFSSTLWQLATDVYHTGAIIFSAPTLTSLFTLDASGNTVDTVNTENVLLSNPVFYVDGLNIPNLENLNMDYVDEQDYKLWLQGGDAEISLCSSMKYDSDTAALECTITSCLDAWDVPSEPSVVLQVGDLRSEALAGKLTLPRPVISTISPDLILDAGYVEIEIFGNSFSEDRDVLAPNGSFEEACIVWQAKAEGLLADGVARRLSIDEHMSETELSALVPNSSRPRRLSVAETLPAMQLLGSATTITVGSATCNIQVLNNTYVKCGMSAARRASRAEPEDGELRGKIISEVVEVKVRMTVGSLSESSVPYLATQLSQCEEEGYYRIGEDTDVCEPCPKGTYSTSFTDEWPLGCTFCPSTSYQDEVGQTACKACPDNTESVPPAVALEDCRCKKGYFSPVYDETQTYGMPGFACVACNSEDFTLDRTLDDAPCSLENLGELCDEPDAHSCVRVPAGSYTFRLCMSYCPGGTMLPLAKPYFYISKHSQVATPINADQTEYQPVIDTCVPLYACLSANQCSAGYEGLNCGQCVFGYFGDPNSDDCVQCGEEQQIGTLIMAAVGMMGTFGAFFLSLLYLKMLSDPIFKGQIKLYVARRIVDRMKAAMGVSGGGGGKNPLVKLADKLRFKRVTLVIRKQDVSGYWHYFKNRDLGFVFRVDRDRTVHVAGVRPGSPASRMGISHSWRLLVINGKHVQADTEQDVQDQLAQCKLPIYCLFRAPRTEKDDEEAAIDSSDAKELSASGMRLITMSLGIMQSFNGIQRIDIEWPELFTKIMEILANFTFNFNFFQPDCSVSSPYWYTWLGFTVAPYFMMAPITFSYIVVRWMSFRESRGDPQYREVQSWLLLNAWGRAMLTILLLFIQMHMTKLSSPFQCNTLKDGSAVMVDSTDIYCDLADDQYFLIFTVACFFWFIFAFGFATLNVCLYWSYHWQAGTKTRDRIPIYVAAVEMSVENMRGWVEVVRLRVLSNIVAVRTYPSIRDQEAAAKRALFEAKMKQRGAAVIPETKAGRELDKELANMRKRKATLEDEINLREIKMKWKNKERFSEKQDWPDRLDGSYVTYGWVLIFSTFFRQFALMLSTLVSNDFPPFGAAAQSLVFMINFAVAN</sequence>
<proteinExistence type="predicted"/>
<dbReference type="Gene3D" id="2.30.42.10">
    <property type="match status" value="1"/>
</dbReference>
<organism evidence="4 5">
    <name type="scientific">Durusdinium trenchii</name>
    <dbReference type="NCBI Taxonomy" id="1381693"/>
    <lineage>
        <taxon>Eukaryota</taxon>
        <taxon>Sar</taxon>
        <taxon>Alveolata</taxon>
        <taxon>Dinophyceae</taxon>
        <taxon>Suessiales</taxon>
        <taxon>Symbiodiniaceae</taxon>
        <taxon>Durusdinium</taxon>
    </lineage>
</organism>
<feature type="transmembrane region" description="Helical" evidence="2">
    <location>
        <begin position="3259"/>
        <end position="3278"/>
    </location>
</feature>
<reference evidence="4 5" key="1">
    <citation type="submission" date="2024-02" db="EMBL/GenBank/DDBJ databases">
        <authorList>
            <person name="Chen Y."/>
            <person name="Shah S."/>
            <person name="Dougan E. K."/>
            <person name="Thang M."/>
            <person name="Chan C."/>
        </authorList>
    </citation>
    <scope>NUCLEOTIDE SEQUENCE [LARGE SCALE GENOMIC DNA]</scope>
</reference>
<dbReference type="Proteomes" id="UP001642484">
    <property type="component" value="Unassembled WGS sequence"/>
</dbReference>
<dbReference type="InterPro" id="IPR013783">
    <property type="entry name" value="Ig-like_fold"/>
</dbReference>
<evidence type="ECO:0000256" key="2">
    <source>
        <dbReference type="SAM" id="Phobius"/>
    </source>
</evidence>